<dbReference type="InterPro" id="IPR000709">
    <property type="entry name" value="Leu_Ile_Val-bd"/>
</dbReference>
<comment type="caution">
    <text evidence="2">The sequence shown here is derived from an EMBL/GenBank/DDBJ whole genome shotgun (WGS) entry which is preliminary data.</text>
</comment>
<feature type="compositionally biased region" description="Basic and acidic residues" evidence="1">
    <location>
        <begin position="461"/>
        <end position="472"/>
    </location>
</feature>
<dbReference type="Pfam" id="PF13433">
    <property type="entry name" value="Peripla_BP_5"/>
    <property type="match status" value="1"/>
</dbReference>
<dbReference type="GO" id="GO:0006865">
    <property type="term" value="P:amino acid transport"/>
    <property type="evidence" value="ECO:0007669"/>
    <property type="project" value="InterPro"/>
</dbReference>
<evidence type="ECO:0000256" key="1">
    <source>
        <dbReference type="SAM" id="MobiDB-lite"/>
    </source>
</evidence>
<feature type="region of interest" description="Disordered" evidence="1">
    <location>
        <begin position="452"/>
        <end position="472"/>
    </location>
</feature>
<dbReference type="PANTHER" id="PTHR47628">
    <property type="match status" value="1"/>
</dbReference>
<dbReference type="InterPro" id="IPR028082">
    <property type="entry name" value="Peripla_BP_I"/>
</dbReference>
<dbReference type="Proteomes" id="UP000275613">
    <property type="component" value="Unassembled WGS sequence"/>
</dbReference>
<gene>
    <name evidence="2" type="ORF">ALQ39_05420</name>
</gene>
<dbReference type="EMBL" id="RBPV01000143">
    <property type="protein sequence ID" value="RMO62062.1"/>
    <property type="molecule type" value="Genomic_DNA"/>
</dbReference>
<dbReference type="NCBIfam" id="TIGR03407">
    <property type="entry name" value="urea_ABC_UrtA"/>
    <property type="match status" value="1"/>
</dbReference>
<evidence type="ECO:0000313" key="3">
    <source>
        <dbReference type="Proteomes" id="UP000275613"/>
    </source>
</evidence>
<evidence type="ECO:0000313" key="2">
    <source>
        <dbReference type="EMBL" id="RMO62062.1"/>
    </source>
</evidence>
<dbReference type="AlphaFoldDB" id="A0A3M3WWE9"/>
<dbReference type="PANTHER" id="PTHR47628:SF1">
    <property type="entry name" value="ALIPHATIC AMIDASE EXPRESSION-REGULATING PROTEIN"/>
    <property type="match status" value="1"/>
</dbReference>
<organism evidence="2 3">
    <name type="scientific">Pseudomonas amygdali pv. eriobotryae</name>
    <dbReference type="NCBI Taxonomy" id="129137"/>
    <lineage>
        <taxon>Bacteria</taxon>
        <taxon>Pseudomonadati</taxon>
        <taxon>Pseudomonadota</taxon>
        <taxon>Gammaproteobacteria</taxon>
        <taxon>Pseudomonadales</taxon>
        <taxon>Pseudomonadaceae</taxon>
        <taxon>Pseudomonas</taxon>
        <taxon>Pseudomonas amygdali</taxon>
    </lineage>
</organism>
<name>A0A3M3WWE9_PSEA0</name>
<reference evidence="2 3" key="1">
    <citation type="submission" date="2018-08" db="EMBL/GenBank/DDBJ databases">
        <title>Recombination of ecologically and evolutionarily significant loci maintains genetic cohesion in the Pseudomonas syringae species complex.</title>
        <authorList>
            <person name="Dillon M."/>
            <person name="Thakur S."/>
            <person name="Almeida R.N.D."/>
            <person name="Weir B.S."/>
            <person name="Guttman D.S."/>
        </authorList>
    </citation>
    <scope>NUCLEOTIDE SEQUENCE [LARGE SCALE GENOMIC DNA]</scope>
    <source>
        <strain evidence="2 3">ICMP 4316</strain>
    </source>
</reference>
<dbReference type="Gene3D" id="3.40.50.2300">
    <property type="match status" value="2"/>
</dbReference>
<sequence>MGLSPNARLSKPTSGTLNCSGTVGGVGEPVIESGPRALAIRIIKTTTQEWSIMTKGTNKLSRLFAALVMAGVASHSFAADTIKIGIAGPKTGPVAEYGTMQFNGAKMAIEQINAKGGVNGKMLEAVVVDPASNWPLFAEKGRQLLTQDKVAVVFGCWTSVSRKSVLPVFEELNGLLFYPVQYEGEEMSPNVFYTGAAPNQQAIPAVEYVMSEEGGSAKRFFLLGTDYVYPRTTNKILRAFLHSKGVADKDIEEVYTPFGHSDYQTIVANIKKFSAGGKTAVISTVNGDSNVPFYKELANQGLKATDVPVVAFSVGEEELRGIDTKPLVGHLAAWNYFQSVENPVNKKFVADWTAYAKKKNLPGADKAVTNDPMEATYVGIHMWAQAVEKAKTTDVDKVREAMAGQTFAAPSGFTLTMDKTNHHLHKPVMIGEVEDNGQFNVVWQTKEPIRAQPWSPYIPGNDKKPDHPVKSN</sequence>
<dbReference type="SUPFAM" id="SSF53822">
    <property type="entry name" value="Periplasmic binding protein-like I"/>
    <property type="match status" value="1"/>
</dbReference>
<protein>
    <submittedName>
        <fullName evidence="2">Branched-chain amino acid ABC transporter, periplasmic amino acid-binding protein</fullName>
    </submittedName>
</protein>
<dbReference type="InterPro" id="IPR017777">
    <property type="entry name" value="ABC_urea-bd_UrtA"/>
</dbReference>
<dbReference type="CDD" id="cd06355">
    <property type="entry name" value="PBP1_FmdD-like"/>
    <property type="match status" value="1"/>
</dbReference>
<dbReference type="PRINTS" id="PR00337">
    <property type="entry name" value="LEUILEVALBP"/>
</dbReference>
<proteinExistence type="predicted"/>
<accession>A0A3M3WWE9</accession>